<proteinExistence type="predicted"/>
<feature type="transmembrane region" description="Helical" evidence="6">
    <location>
        <begin position="379"/>
        <end position="401"/>
    </location>
</feature>
<evidence type="ECO:0000256" key="4">
    <source>
        <dbReference type="ARBA" id="ARBA00022989"/>
    </source>
</evidence>
<feature type="transmembrane region" description="Helical" evidence="6">
    <location>
        <begin position="348"/>
        <end position="367"/>
    </location>
</feature>
<dbReference type="EMBL" id="CP041242">
    <property type="protein sequence ID" value="QDH70199.1"/>
    <property type="molecule type" value="Genomic_DNA"/>
</dbReference>
<evidence type="ECO:0000313" key="8">
    <source>
        <dbReference type="Proteomes" id="UP000317199"/>
    </source>
</evidence>
<gene>
    <name evidence="7" type="ORF">FKV23_08905</name>
</gene>
<feature type="transmembrane region" description="Helical" evidence="6">
    <location>
        <begin position="413"/>
        <end position="444"/>
    </location>
</feature>
<feature type="transmembrane region" description="Helical" evidence="6">
    <location>
        <begin position="51"/>
        <end position="80"/>
    </location>
</feature>
<dbReference type="PROSITE" id="PS01271">
    <property type="entry name" value="NA_SULFATE"/>
    <property type="match status" value="1"/>
</dbReference>
<dbReference type="GO" id="GO:0015141">
    <property type="term" value="F:succinate transmembrane transporter activity"/>
    <property type="evidence" value="ECO:0007669"/>
    <property type="project" value="UniProtKB-ARBA"/>
</dbReference>
<dbReference type="OrthoDB" id="9766267at2"/>
<keyword evidence="8" id="KW-1185">Reference proteome</keyword>
<dbReference type="NCBIfam" id="TIGR00785">
    <property type="entry name" value="dass"/>
    <property type="match status" value="1"/>
</dbReference>
<feature type="transmembrane region" description="Helical" evidence="6">
    <location>
        <begin position="182"/>
        <end position="204"/>
    </location>
</feature>
<evidence type="ECO:0000256" key="3">
    <source>
        <dbReference type="ARBA" id="ARBA00022692"/>
    </source>
</evidence>
<dbReference type="Proteomes" id="UP000317199">
    <property type="component" value="Chromosome"/>
</dbReference>
<dbReference type="PANTHER" id="PTHR10283">
    <property type="entry name" value="SOLUTE CARRIER FAMILY 13 MEMBER"/>
    <property type="match status" value="1"/>
</dbReference>
<feature type="transmembrane region" description="Helical" evidence="6">
    <location>
        <begin position="92"/>
        <end position="109"/>
    </location>
</feature>
<protein>
    <submittedName>
        <fullName evidence="7">DASS family sodium-coupled anion symporter</fullName>
    </submittedName>
</protein>
<dbReference type="InterPro" id="IPR031312">
    <property type="entry name" value="Na/sul_symport_CS"/>
</dbReference>
<evidence type="ECO:0000313" key="7">
    <source>
        <dbReference type="EMBL" id="QDH70199.1"/>
    </source>
</evidence>
<feature type="transmembrane region" description="Helical" evidence="6">
    <location>
        <begin position="121"/>
        <end position="142"/>
    </location>
</feature>
<comment type="subcellular location">
    <subcellularLocation>
        <location evidence="1">Membrane</location>
        <topology evidence="1">Multi-pass membrane protein</topology>
    </subcellularLocation>
</comment>
<evidence type="ECO:0000256" key="5">
    <source>
        <dbReference type="ARBA" id="ARBA00023136"/>
    </source>
</evidence>
<dbReference type="AlphaFoldDB" id="A0A514BT54"/>
<feature type="transmembrane region" description="Helical" evidence="6">
    <location>
        <begin position="148"/>
        <end position="170"/>
    </location>
</feature>
<name>A0A514BT54_9GAMM</name>
<dbReference type="CDD" id="cd01115">
    <property type="entry name" value="SLC13_permease"/>
    <property type="match status" value="1"/>
</dbReference>
<feature type="transmembrane region" description="Helical" evidence="6">
    <location>
        <begin position="307"/>
        <end position="327"/>
    </location>
</feature>
<evidence type="ECO:0000256" key="1">
    <source>
        <dbReference type="ARBA" id="ARBA00004141"/>
    </source>
</evidence>
<keyword evidence="5 6" id="KW-0472">Membrane</keyword>
<dbReference type="Pfam" id="PF00939">
    <property type="entry name" value="Na_sulph_symp"/>
    <property type="match status" value="1"/>
</dbReference>
<keyword evidence="3 6" id="KW-0812">Transmembrane</keyword>
<sequence>MQSSADIQTGTGWHRRVARWSGPLLGLLAFLLVPDEAAGGLSVEGRMTAGVAVWMAVWWLGEAVPLAATALLPVVLFPLLGLTTPAEAVRPYASDIIFLFMGGFMLGLAMERWGLHRRMALRILLLVGTGPRRLVAGFMIAAGFLSMWISNTAATIILLPVGVSVIGMLLRDSDVPEHEARPFATCLMLAIAYAASIGGSATLIGSPPNLVVASYARERLDCDITMLAWMRFGVPVMLVFLGLAWLYLTRLAFPVRMRALPQGDARIGAMLDGLGPMGRGERVVLVVFSLTAMAWILRPQLVSWLGLPGLTDAVIAMAGALVLFLLPGERAPGGRSRAALDWETAVRLPWGVLVLFGGGLSLAAAIGMHGVDSFIASGLYGLAGAPMLLVIFAVAVLVIFATELTSNTAMATAFTPVLAAVALGLGVPVMPLLVAIALGASYAFMLPVATPPNAIVFGSGHVSIGQMMRAGIVLNIVGVVLVTLAASLAGGGLCAG</sequence>
<reference evidence="7 8" key="1">
    <citation type="submission" date="2019-06" db="EMBL/GenBank/DDBJ databases">
        <title>Lysobacter alkalisoli sp. nov. isolated from saline-alkali soil.</title>
        <authorList>
            <person name="Sun J.-Q."/>
            <person name="Xu L."/>
        </authorList>
    </citation>
    <scope>NUCLEOTIDE SEQUENCE [LARGE SCALE GENOMIC DNA]</scope>
    <source>
        <strain evidence="7 8">SJ-36</strain>
    </source>
</reference>
<feature type="transmembrane region" description="Helical" evidence="6">
    <location>
        <begin position="472"/>
        <end position="495"/>
    </location>
</feature>
<dbReference type="KEGG" id="lyj:FKV23_08905"/>
<dbReference type="InterPro" id="IPR001898">
    <property type="entry name" value="SLC13A/DASS"/>
</dbReference>
<dbReference type="RefSeq" id="WP_141623534.1">
    <property type="nucleotide sequence ID" value="NZ_CP041242.1"/>
</dbReference>
<evidence type="ECO:0000256" key="2">
    <source>
        <dbReference type="ARBA" id="ARBA00022448"/>
    </source>
</evidence>
<organism evidence="7 8">
    <name type="scientific">Marilutibacter alkalisoli</name>
    <dbReference type="NCBI Taxonomy" id="2591633"/>
    <lineage>
        <taxon>Bacteria</taxon>
        <taxon>Pseudomonadati</taxon>
        <taxon>Pseudomonadota</taxon>
        <taxon>Gammaproteobacteria</taxon>
        <taxon>Lysobacterales</taxon>
        <taxon>Lysobacteraceae</taxon>
        <taxon>Marilutibacter</taxon>
    </lineage>
</organism>
<keyword evidence="4 6" id="KW-1133">Transmembrane helix</keyword>
<feature type="transmembrane region" description="Helical" evidence="6">
    <location>
        <begin position="283"/>
        <end position="301"/>
    </location>
</feature>
<dbReference type="PANTHER" id="PTHR10283:SF82">
    <property type="entry name" value="SOLUTE CARRIER FAMILY 13 MEMBER 2"/>
    <property type="match status" value="1"/>
</dbReference>
<feature type="transmembrane region" description="Helical" evidence="6">
    <location>
        <begin position="224"/>
        <end position="248"/>
    </location>
</feature>
<evidence type="ECO:0000256" key="6">
    <source>
        <dbReference type="SAM" id="Phobius"/>
    </source>
</evidence>
<keyword evidence="2" id="KW-0813">Transport</keyword>
<accession>A0A514BT54</accession>
<dbReference type="GO" id="GO:0005886">
    <property type="term" value="C:plasma membrane"/>
    <property type="evidence" value="ECO:0007669"/>
    <property type="project" value="TreeGrafter"/>
</dbReference>